<dbReference type="InterPro" id="IPR003339">
    <property type="entry name" value="ABC/ECF_trnsptr_transmembrane"/>
</dbReference>
<feature type="transmembrane region" description="Helical" evidence="5">
    <location>
        <begin position="48"/>
        <end position="66"/>
    </location>
</feature>
<evidence type="ECO:0000313" key="6">
    <source>
        <dbReference type="EMBL" id="RRO87935.1"/>
    </source>
</evidence>
<comment type="caution">
    <text evidence="6">The sequence shown here is derived from an EMBL/GenBank/DDBJ whole genome shotgun (WGS) entry which is preliminary data.</text>
</comment>
<evidence type="ECO:0000256" key="1">
    <source>
        <dbReference type="ARBA" id="ARBA00004141"/>
    </source>
</evidence>
<feature type="transmembrane region" description="Helical" evidence="5">
    <location>
        <begin position="73"/>
        <end position="90"/>
    </location>
</feature>
<dbReference type="Proteomes" id="UP000276526">
    <property type="component" value="Unassembled WGS sequence"/>
</dbReference>
<proteinExistence type="predicted"/>
<keyword evidence="4 5" id="KW-0472">Membrane</keyword>
<dbReference type="GO" id="GO:0005886">
    <property type="term" value="C:plasma membrane"/>
    <property type="evidence" value="ECO:0007669"/>
    <property type="project" value="TreeGrafter"/>
</dbReference>
<evidence type="ECO:0000256" key="5">
    <source>
        <dbReference type="SAM" id="Phobius"/>
    </source>
</evidence>
<feature type="transmembrane region" description="Helical" evidence="5">
    <location>
        <begin position="21"/>
        <end position="42"/>
    </location>
</feature>
<dbReference type="RefSeq" id="WP_125206894.1">
    <property type="nucleotide sequence ID" value="NZ_JAUKFU010000089.1"/>
</dbReference>
<organism evidence="6 7">
    <name type="scientific">Corynebacterium bovis</name>
    <dbReference type="NCBI Taxonomy" id="36808"/>
    <lineage>
        <taxon>Bacteria</taxon>
        <taxon>Bacillati</taxon>
        <taxon>Actinomycetota</taxon>
        <taxon>Actinomycetes</taxon>
        <taxon>Mycobacteriales</taxon>
        <taxon>Corynebacteriaceae</taxon>
        <taxon>Corynebacterium</taxon>
    </lineage>
</organism>
<reference evidence="6 7" key="1">
    <citation type="submission" date="2018-01" db="EMBL/GenBank/DDBJ databases">
        <title>Twenty Corynebacterium bovis Genomes.</title>
        <authorList>
            <person name="Gulvik C.A."/>
        </authorList>
    </citation>
    <scope>NUCLEOTIDE SEQUENCE [LARGE SCALE GENOMIC DNA]</scope>
    <source>
        <strain evidence="6 7">F6900</strain>
    </source>
</reference>
<sequence>MIRPSSIPLGVYVPRRSPVHALPPTVKLVVLVGFVVLTSLAVTTWPRGLVALGTVVVGFAVARLPVRVVVRQLVAWWPVLVTVGVLSWWRGDAAEAVTTVLALWASAAAASLLTLTTRVEEMMDSLDAALAPLSRPPLARLGVPVETVSLALSLTLRLIPRQVVTVSEVLDARKARGAERSVRALAVPVVVRTVTTARRVADALAARGVGD</sequence>
<keyword evidence="3 5" id="KW-1133">Transmembrane helix</keyword>
<dbReference type="Pfam" id="PF02361">
    <property type="entry name" value="CbiQ"/>
    <property type="match status" value="1"/>
</dbReference>
<evidence type="ECO:0000256" key="4">
    <source>
        <dbReference type="ARBA" id="ARBA00023136"/>
    </source>
</evidence>
<dbReference type="PANTHER" id="PTHR33514:SF13">
    <property type="entry name" value="PROTEIN ABCI12, CHLOROPLASTIC"/>
    <property type="match status" value="1"/>
</dbReference>
<feature type="transmembrane region" description="Helical" evidence="5">
    <location>
        <begin position="96"/>
        <end position="115"/>
    </location>
</feature>
<name>A0A426Q1N3_9CORY</name>
<evidence type="ECO:0000256" key="2">
    <source>
        <dbReference type="ARBA" id="ARBA00022692"/>
    </source>
</evidence>
<keyword evidence="2 5" id="KW-0812">Transmembrane</keyword>
<accession>A0A426Q1N3</accession>
<gene>
    <name evidence="6" type="ORF">CXF48_00765</name>
</gene>
<dbReference type="PANTHER" id="PTHR33514">
    <property type="entry name" value="PROTEIN ABCI12, CHLOROPLASTIC"/>
    <property type="match status" value="1"/>
</dbReference>
<dbReference type="EMBL" id="PQNK01000001">
    <property type="protein sequence ID" value="RRO87935.1"/>
    <property type="molecule type" value="Genomic_DNA"/>
</dbReference>
<dbReference type="AlphaFoldDB" id="A0A426Q1N3"/>
<protein>
    <submittedName>
        <fullName evidence="6">ABC transporter permease</fullName>
    </submittedName>
</protein>
<evidence type="ECO:0000313" key="7">
    <source>
        <dbReference type="Proteomes" id="UP000276526"/>
    </source>
</evidence>
<comment type="subcellular location">
    <subcellularLocation>
        <location evidence="1">Membrane</location>
        <topology evidence="1">Multi-pass membrane protein</topology>
    </subcellularLocation>
</comment>
<evidence type="ECO:0000256" key="3">
    <source>
        <dbReference type="ARBA" id="ARBA00022989"/>
    </source>
</evidence>